<organism evidence="2 3">
    <name type="scientific">Nocardioides euryhalodurans</name>
    <dbReference type="NCBI Taxonomy" id="2518370"/>
    <lineage>
        <taxon>Bacteria</taxon>
        <taxon>Bacillati</taxon>
        <taxon>Actinomycetota</taxon>
        <taxon>Actinomycetes</taxon>
        <taxon>Propionibacteriales</taxon>
        <taxon>Nocardioidaceae</taxon>
        <taxon>Nocardioides</taxon>
    </lineage>
</organism>
<dbReference type="Proteomes" id="UP000294894">
    <property type="component" value="Chromosome"/>
</dbReference>
<reference evidence="2 3" key="1">
    <citation type="submission" date="2019-03" db="EMBL/GenBank/DDBJ databases">
        <title>Three New Species of Nocardioides, Nocardioides euryhalodurans sp. nov., Nocardioides seonyuensis sp. nov. and Nocardioides eburneoflavus sp. nov., Iolated from Soil.</title>
        <authorList>
            <person name="Roh S.G."/>
            <person name="Lee C."/>
            <person name="Kim M.-K."/>
            <person name="Kim S.B."/>
        </authorList>
    </citation>
    <scope>NUCLEOTIDE SEQUENCE [LARGE SCALE GENOMIC DNA]</scope>
    <source>
        <strain evidence="2 3">MMS17-SY117</strain>
    </source>
</reference>
<evidence type="ECO:0000313" key="3">
    <source>
        <dbReference type="Proteomes" id="UP000294894"/>
    </source>
</evidence>
<feature type="domain" description="N-acetyltransferase" evidence="1">
    <location>
        <begin position="111"/>
        <end position="249"/>
    </location>
</feature>
<dbReference type="EMBL" id="CP038267">
    <property type="protein sequence ID" value="QBR93592.1"/>
    <property type="molecule type" value="Genomic_DNA"/>
</dbReference>
<dbReference type="RefSeq" id="WP_135079172.1">
    <property type="nucleotide sequence ID" value="NZ_CP038267.1"/>
</dbReference>
<gene>
    <name evidence="2" type="ORF">EXE57_15910</name>
</gene>
<dbReference type="OrthoDB" id="3789646at2"/>
<dbReference type="GO" id="GO:0016747">
    <property type="term" value="F:acyltransferase activity, transferring groups other than amino-acyl groups"/>
    <property type="evidence" value="ECO:0007669"/>
    <property type="project" value="InterPro"/>
</dbReference>
<evidence type="ECO:0000313" key="2">
    <source>
        <dbReference type="EMBL" id="QBR93592.1"/>
    </source>
</evidence>
<proteinExistence type="predicted"/>
<keyword evidence="2" id="KW-0808">Transferase</keyword>
<dbReference type="Pfam" id="PF00583">
    <property type="entry name" value="Acetyltransf_1"/>
    <property type="match status" value="1"/>
</dbReference>
<dbReference type="KEGG" id="noy:EXE57_15910"/>
<keyword evidence="3" id="KW-1185">Reference proteome</keyword>
<accession>A0A4V1BE70</accession>
<sequence length="249" mass="25764">MRAVGVEELRDLPFVRHQVDPGLLVGAWQGADGAALVLAGRHLDEGPRLVATALGAPEPLAPLLAYAAASQPLPARLLIAAGSEAAVPAAWSWSPGRRWHWMLTRAQPQPSDPRVVEVDDPDEITALLDREAPGSFARPGTPGIEAWLGVRVAGRLDAVGAVLRQPDGTGHLRGVTVAATARGRGLGRLVSTALTARALAGPGVASLGVYVDNAPALRIYRGLGYEVAHTLIGGPLSGSSITTAVVPSR</sequence>
<dbReference type="InterPro" id="IPR016181">
    <property type="entry name" value="Acyl_CoA_acyltransferase"/>
</dbReference>
<dbReference type="Gene3D" id="3.40.630.30">
    <property type="match status" value="1"/>
</dbReference>
<evidence type="ECO:0000259" key="1">
    <source>
        <dbReference type="PROSITE" id="PS51186"/>
    </source>
</evidence>
<dbReference type="InterPro" id="IPR000182">
    <property type="entry name" value="GNAT_dom"/>
</dbReference>
<dbReference type="PROSITE" id="PS51186">
    <property type="entry name" value="GNAT"/>
    <property type="match status" value="1"/>
</dbReference>
<dbReference type="AlphaFoldDB" id="A0A4V1BE70"/>
<protein>
    <submittedName>
        <fullName evidence="2">N-acetyltransferase</fullName>
    </submittedName>
</protein>
<name>A0A4V1BE70_9ACTN</name>
<dbReference type="SUPFAM" id="SSF55729">
    <property type="entry name" value="Acyl-CoA N-acyltransferases (Nat)"/>
    <property type="match status" value="1"/>
</dbReference>